<dbReference type="CDD" id="cd00202">
    <property type="entry name" value="ZnF_GATA"/>
    <property type="match status" value="2"/>
</dbReference>
<keyword evidence="5" id="KW-0539">Nucleus</keyword>
<feature type="region of interest" description="Disordered" evidence="7">
    <location>
        <begin position="175"/>
        <end position="218"/>
    </location>
</feature>
<dbReference type="PANTHER" id="PTHR10071">
    <property type="entry name" value="TRANSCRIPTION FACTOR GATA FAMILY MEMBER"/>
    <property type="match status" value="1"/>
</dbReference>
<dbReference type="InterPro" id="IPR039355">
    <property type="entry name" value="Transcription_factor_GATA"/>
</dbReference>
<sequence length="218" mass="22800">MPSGGDASEGVKAECSNCGATHTPLWRRGLNDELNCNACGLYCKLHKRPRPKTVRTNSASASEPRTQAAAPQCYNCHTTVTPLWRKGDEGKPLCNACGLYYKLHGAARPISMKSDVIRKRSRNDSRRGGGSSSANGGVSASASSSSVSEGPSRRASPTGFALTASSASASAALGYGNPGAYGQSGNKLKHKYTPSYAERASKRRRMDSTSAAQGIVVG</sequence>
<dbReference type="Proteomes" id="UP001362999">
    <property type="component" value="Unassembled WGS sequence"/>
</dbReference>
<dbReference type="GO" id="GO:0000981">
    <property type="term" value="F:DNA-binding transcription factor activity, RNA polymerase II-specific"/>
    <property type="evidence" value="ECO:0007669"/>
    <property type="project" value="TreeGrafter"/>
</dbReference>
<dbReference type="InterPro" id="IPR013088">
    <property type="entry name" value="Znf_NHR/GATA"/>
</dbReference>
<protein>
    <recommendedName>
        <fullName evidence="8">GATA-type domain-containing protein</fullName>
    </recommendedName>
</protein>
<evidence type="ECO:0000256" key="1">
    <source>
        <dbReference type="ARBA" id="ARBA00004123"/>
    </source>
</evidence>
<organism evidence="9 10">
    <name type="scientific">Favolaschia claudopus</name>
    <dbReference type="NCBI Taxonomy" id="2862362"/>
    <lineage>
        <taxon>Eukaryota</taxon>
        <taxon>Fungi</taxon>
        <taxon>Dikarya</taxon>
        <taxon>Basidiomycota</taxon>
        <taxon>Agaricomycotina</taxon>
        <taxon>Agaricomycetes</taxon>
        <taxon>Agaricomycetidae</taxon>
        <taxon>Agaricales</taxon>
        <taxon>Marasmiineae</taxon>
        <taxon>Mycenaceae</taxon>
        <taxon>Favolaschia</taxon>
    </lineage>
</organism>
<feature type="compositionally biased region" description="Basic and acidic residues" evidence="7">
    <location>
        <begin position="115"/>
        <end position="127"/>
    </location>
</feature>
<keyword evidence="10" id="KW-1185">Reference proteome</keyword>
<evidence type="ECO:0000313" key="10">
    <source>
        <dbReference type="Proteomes" id="UP001362999"/>
    </source>
</evidence>
<gene>
    <name evidence="9" type="ORF">R3P38DRAFT_2545145</name>
</gene>
<dbReference type="Pfam" id="PF00320">
    <property type="entry name" value="GATA"/>
    <property type="match status" value="2"/>
</dbReference>
<comment type="subcellular location">
    <subcellularLocation>
        <location evidence="1">Nucleus</location>
    </subcellularLocation>
</comment>
<evidence type="ECO:0000259" key="8">
    <source>
        <dbReference type="PROSITE" id="PS50114"/>
    </source>
</evidence>
<feature type="region of interest" description="Disordered" evidence="7">
    <location>
        <begin position="114"/>
        <end position="159"/>
    </location>
</feature>
<dbReference type="GO" id="GO:0000978">
    <property type="term" value="F:RNA polymerase II cis-regulatory region sequence-specific DNA binding"/>
    <property type="evidence" value="ECO:0007669"/>
    <property type="project" value="TreeGrafter"/>
</dbReference>
<evidence type="ECO:0000256" key="6">
    <source>
        <dbReference type="PROSITE-ProRule" id="PRU00094"/>
    </source>
</evidence>
<dbReference type="PROSITE" id="PS00344">
    <property type="entry name" value="GATA_ZN_FINGER_1"/>
    <property type="match status" value="1"/>
</dbReference>
<dbReference type="PROSITE" id="PS50114">
    <property type="entry name" value="GATA_ZN_FINGER_2"/>
    <property type="match status" value="2"/>
</dbReference>
<reference evidence="9 10" key="1">
    <citation type="journal article" date="2024" name="J Genomics">
        <title>Draft genome sequencing and assembly of Favolaschia claudopus CIRM-BRFM 2984 isolated from oak limbs.</title>
        <authorList>
            <person name="Navarro D."/>
            <person name="Drula E."/>
            <person name="Chaduli D."/>
            <person name="Cazenave R."/>
            <person name="Ahrendt S."/>
            <person name="Wang J."/>
            <person name="Lipzen A."/>
            <person name="Daum C."/>
            <person name="Barry K."/>
            <person name="Grigoriev I.V."/>
            <person name="Favel A."/>
            <person name="Rosso M.N."/>
            <person name="Martin F."/>
        </authorList>
    </citation>
    <scope>NUCLEOTIDE SEQUENCE [LARGE SCALE GENOMIC DNA]</scope>
    <source>
        <strain evidence="9 10">CIRM-BRFM 2984</strain>
    </source>
</reference>
<dbReference type="SMART" id="SM00401">
    <property type="entry name" value="ZnF_GATA"/>
    <property type="match status" value="2"/>
</dbReference>
<dbReference type="AlphaFoldDB" id="A0AAW0AQR1"/>
<dbReference type="GO" id="GO:0045944">
    <property type="term" value="P:positive regulation of transcription by RNA polymerase II"/>
    <property type="evidence" value="ECO:0007669"/>
    <property type="project" value="TreeGrafter"/>
</dbReference>
<name>A0AAW0AQR1_9AGAR</name>
<dbReference type="GO" id="GO:0005634">
    <property type="term" value="C:nucleus"/>
    <property type="evidence" value="ECO:0007669"/>
    <property type="project" value="UniProtKB-SubCell"/>
</dbReference>
<keyword evidence="4" id="KW-0862">Zinc</keyword>
<evidence type="ECO:0000256" key="2">
    <source>
        <dbReference type="ARBA" id="ARBA00022723"/>
    </source>
</evidence>
<dbReference type="InterPro" id="IPR000679">
    <property type="entry name" value="Znf_GATA"/>
</dbReference>
<evidence type="ECO:0000256" key="7">
    <source>
        <dbReference type="SAM" id="MobiDB-lite"/>
    </source>
</evidence>
<proteinExistence type="predicted"/>
<comment type="caution">
    <text evidence="9">The sequence shown here is derived from an EMBL/GenBank/DDBJ whole genome shotgun (WGS) entry which is preliminary data.</text>
</comment>
<dbReference type="FunFam" id="3.30.50.10:FF:000007">
    <property type="entry name" value="Nitrogen regulatory AreA, N-terminal"/>
    <property type="match status" value="1"/>
</dbReference>
<dbReference type="PRINTS" id="PR00619">
    <property type="entry name" value="GATAZNFINGER"/>
</dbReference>
<dbReference type="GO" id="GO:0000122">
    <property type="term" value="P:negative regulation of transcription by RNA polymerase II"/>
    <property type="evidence" value="ECO:0007669"/>
    <property type="project" value="TreeGrafter"/>
</dbReference>
<dbReference type="PANTHER" id="PTHR10071:SF281">
    <property type="entry name" value="BOX A-BINDING FACTOR-RELATED"/>
    <property type="match status" value="1"/>
</dbReference>
<evidence type="ECO:0000313" key="9">
    <source>
        <dbReference type="EMBL" id="KAK7014407.1"/>
    </source>
</evidence>
<accession>A0AAW0AQR1</accession>
<evidence type="ECO:0000256" key="3">
    <source>
        <dbReference type="ARBA" id="ARBA00022771"/>
    </source>
</evidence>
<dbReference type="GO" id="GO:0008270">
    <property type="term" value="F:zinc ion binding"/>
    <property type="evidence" value="ECO:0007669"/>
    <property type="project" value="UniProtKB-KW"/>
</dbReference>
<dbReference type="EMBL" id="JAWWNJ010000057">
    <property type="protein sequence ID" value="KAK7014407.1"/>
    <property type="molecule type" value="Genomic_DNA"/>
</dbReference>
<dbReference type="Gene3D" id="3.30.50.10">
    <property type="entry name" value="Erythroid Transcription Factor GATA-1, subunit A"/>
    <property type="match status" value="2"/>
</dbReference>
<keyword evidence="2" id="KW-0479">Metal-binding</keyword>
<dbReference type="SUPFAM" id="SSF57716">
    <property type="entry name" value="Glucocorticoid receptor-like (DNA-binding domain)"/>
    <property type="match status" value="2"/>
</dbReference>
<keyword evidence="3 6" id="KW-0863">Zinc-finger</keyword>
<evidence type="ECO:0000256" key="5">
    <source>
        <dbReference type="ARBA" id="ARBA00023242"/>
    </source>
</evidence>
<feature type="domain" description="GATA-type" evidence="8">
    <location>
        <begin position="14"/>
        <end position="65"/>
    </location>
</feature>
<feature type="domain" description="GATA-type" evidence="8">
    <location>
        <begin position="67"/>
        <end position="120"/>
    </location>
</feature>
<evidence type="ECO:0000256" key="4">
    <source>
        <dbReference type="ARBA" id="ARBA00022833"/>
    </source>
</evidence>
<feature type="compositionally biased region" description="Low complexity" evidence="7">
    <location>
        <begin position="132"/>
        <end position="156"/>
    </location>
</feature>